<gene>
    <name evidence="2" type="ORF">FP026_00040</name>
</gene>
<name>A0A5B0WGU1_RHITR</name>
<dbReference type="EMBL" id="VNIP01000001">
    <property type="protein sequence ID" value="KAA1185445.1"/>
    <property type="molecule type" value="Genomic_DNA"/>
</dbReference>
<dbReference type="Pfam" id="PF02954">
    <property type="entry name" value="HTH_8"/>
    <property type="match status" value="1"/>
</dbReference>
<dbReference type="Gene3D" id="1.10.10.60">
    <property type="entry name" value="Homeodomain-like"/>
    <property type="match status" value="1"/>
</dbReference>
<proteinExistence type="predicted"/>
<evidence type="ECO:0000313" key="2">
    <source>
        <dbReference type="EMBL" id="KAA1185445.1"/>
    </source>
</evidence>
<dbReference type="GO" id="GO:0043565">
    <property type="term" value="F:sequence-specific DNA binding"/>
    <property type="evidence" value="ECO:0007669"/>
    <property type="project" value="InterPro"/>
</dbReference>
<feature type="domain" description="DNA binding HTH" evidence="1">
    <location>
        <begin position="131"/>
        <end position="172"/>
    </location>
</feature>
<comment type="caution">
    <text evidence="2">The sequence shown here is derived from an EMBL/GenBank/DDBJ whole genome shotgun (WGS) entry which is preliminary data.</text>
</comment>
<protein>
    <submittedName>
        <fullName evidence="2">RNA polymerase subunit sigma-54</fullName>
    </submittedName>
</protein>
<dbReference type="SUPFAM" id="SSF46689">
    <property type="entry name" value="Homeodomain-like"/>
    <property type="match status" value="1"/>
</dbReference>
<evidence type="ECO:0000313" key="3">
    <source>
        <dbReference type="Proteomes" id="UP000323608"/>
    </source>
</evidence>
<dbReference type="OrthoDB" id="5624883at2"/>
<dbReference type="InterPro" id="IPR002197">
    <property type="entry name" value="HTH_Fis"/>
</dbReference>
<evidence type="ECO:0000259" key="1">
    <source>
        <dbReference type="Pfam" id="PF02954"/>
    </source>
</evidence>
<dbReference type="InterPro" id="IPR009057">
    <property type="entry name" value="Homeodomain-like_sf"/>
</dbReference>
<dbReference type="Proteomes" id="UP000323608">
    <property type="component" value="Unassembled WGS sequence"/>
</dbReference>
<dbReference type="AlphaFoldDB" id="A0A5B0WGU1"/>
<sequence>MMKQPAFTSDYQVSAARATRELKTKTLLRALVSRLHTAFSDGAEALSFTFSGGAAPHILICDRATVALGRVTIDAETGLYVFCEFGRHAADIVIVTANENRLIEVIALHLSDGRPTQQARDAAVGHLVGQTMEDIERKFILETLHHCGGDPTHTAFMLGMPLVSLRNRLAMYFAGPADNRPRAVAETEYGMKDYRSR</sequence>
<organism evidence="2 3">
    <name type="scientific">Rhizobium tropici</name>
    <dbReference type="NCBI Taxonomy" id="398"/>
    <lineage>
        <taxon>Bacteria</taxon>
        <taxon>Pseudomonadati</taxon>
        <taxon>Pseudomonadota</taxon>
        <taxon>Alphaproteobacteria</taxon>
        <taxon>Hyphomicrobiales</taxon>
        <taxon>Rhizobiaceae</taxon>
        <taxon>Rhizobium/Agrobacterium group</taxon>
        <taxon>Rhizobium</taxon>
    </lineage>
</organism>
<reference evidence="2 3" key="1">
    <citation type="submission" date="2019-07" db="EMBL/GenBank/DDBJ databases">
        <title>The Draft Genome Sequence of Rhizobium tropici SARCC-755 Associated with Superior Nodulation on Pigeonpea (Cajanus cajan (L.) Millsp.).</title>
        <authorList>
            <person name="Bopape F.L."/>
            <person name="Hassen A.I."/>
            <person name="Swanevelder Z.H."/>
            <person name="Gwata E.T."/>
        </authorList>
    </citation>
    <scope>NUCLEOTIDE SEQUENCE [LARGE SCALE GENOMIC DNA]</scope>
    <source>
        <strain evidence="2 3">SARCC-755</strain>
    </source>
</reference>
<accession>A0A5B0WGU1</accession>